<dbReference type="InterPro" id="IPR011623">
    <property type="entry name" value="7TMR_DISM_rcpt_extracell_dom1"/>
</dbReference>
<evidence type="ECO:0000256" key="1">
    <source>
        <dbReference type="SAM" id="Phobius"/>
    </source>
</evidence>
<proteinExistence type="predicted"/>
<feature type="transmembrane region" description="Helical" evidence="1">
    <location>
        <begin position="325"/>
        <end position="343"/>
    </location>
</feature>
<dbReference type="PANTHER" id="PTHR34220">
    <property type="entry name" value="SENSOR HISTIDINE KINASE YPDA"/>
    <property type="match status" value="1"/>
</dbReference>
<feature type="transmembrane region" description="Helical" evidence="1">
    <location>
        <begin position="300"/>
        <end position="318"/>
    </location>
</feature>
<dbReference type="InterPro" id="IPR010559">
    <property type="entry name" value="Sig_transdc_His_kin_internal"/>
</dbReference>
<evidence type="ECO:0000259" key="2">
    <source>
        <dbReference type="Pfam" id="PF06580"/>
    </source>
</evidence>
<feature type="domain" description="7TM-DISM receptor extracellular" evidence="3">
    <location>
        <begin position="177"/>
        <end position="369"/>
    </location>
</feature>
<feature type="transmembrane region" description="Helical" evidence="1">
    <location>
        <begin position="349"/>
        <end position="368"/>
    </location>
</feature>
<dbReference type="PANTHER" id="PTHR34220:SF7">
    <property type="entry name" value="SENSOR HISTIDINE KINASE YPDA"/>
    <property type="match status" value="1"/>
</dbReference>
<accession>A0ABT5Y2N8</accession>
<feature type="transmembrane region" description="Helical" evidence="1">
    <location>
        <begin position="176"/>
        <end position="194"/>
    </location>
</feature>
<reference evidence="4 5" key="1">
    <citation type="submission" date="2023-03" db="EMBL/GenBank/DDBJ databases">
        <title>Muricauda XX sp. nov. and Muricauda XXX sp. nov., two novel species isolated from Okinawa Trough.</title>
        <authorList>
            <person name="Cao W."/>
            <person name="Deng X."/>
        </authorList>
    </citation>
    <scope>NUCLEOTIDE SEQUENCE [LARGE SCALE GENOMIC DNA]</scope>
    <source>
        <strain evidence="4 5">334s03</strain>
    </source>
</reference>
<gene>
    <name evidence="4" type="ORF">PY092_15650</name>
</gene>
<name>A0ABT5Y2N8_9FLAO</name>
<dbReference type="GO" id="GO:0016301">
    <property type="term" value="F:kinase activity"/>
    <property type="evidence" value="ECO:0007669"/>
    <property type="project" value="UniProtKB-KW"/>
</dbReference>
<keyword evidence="4" id="KW-0418">Kinase</keyword>
<evidence type="ECO:0000313" key="5">
    <source>
        <dbReference type="Proteomes" id="UP001221366"/>
    </source>
</evidence>
<keyword evidence="1" id="KW-0472">Membrane</keyword>
<dbReference type="InterPro" id="IPR036890">
    <property type="entry name" value="HATPase_C_sf"/>
</dbReference>
<dbReference type="EMBL" id="JARFVB010000013">
    <property type="protein sequence ID" value="MDF0717598.1"/>
    <property type="molecule type" value="Genomic_DNA"/>
</dbReference>
<keyword evidence="5" id="KW-1185">Reference proteome</keyword>
<feature type="transmembrane region" description="Helical" evidence="1">
    <location>
        <begin position="266"/>
        <end position="288"/>
    </location>
</feature>
<feature type="domain" description="Signal transduction histidine kinase internal region" evidence="2">
    <location>
        <begin position="388"/>
        <end position="466"/>
    </location>
</feature>
<sequence>MFIATTVSAQSSKVDRATKKLAYSYLMAEDPNLTFDEVLELNAFKSVENLILEAGPTYWFRVDFKNELDTLQTLEPWRLRTNYFSKATVYYKNGESIQQKPIGQINKKEANNSLIYLDGILFNPEDLISKRYLYIKVQMYFSNPNPIHFQYISNASNRFYTAYYTKKDLKRLIPSFGYFGACFILFLSFIVIFINIRNVEFLYYPLYVLFSAIYLTGLDIPVLENFLASRAGFWIGLISQVLINLFYVLFAKYYLNTKNKYPLLDLIINIAIGTLVILIISHFAVYFLDLYKLQENILDIQRTLMTFFGLFSMVYLLFKAKDKLALFIVFGSFVYMTGALGFWFSQTKYYMMVGSFLEILIFSLGLAYKIKQEYEGKVALQKEVSLKEISAKRAQINPHFFFNSLGSIQHLILNDNKTAALNYLTKFGKLARNVLESSYETTVTLTEEIELLRSYLELESLRFDNAFSYSIVVDSEIDSDSIDIPLMLIQPFAENAIIHGLIGKKEGEKHLEIRFLKEEKYYVVEVEDNGIGRRHTEPEVKKKKSRGMEITKKRLKMLDTSDKHKNTIEIIDKYDSHSQPSGTKVTIRLYNP</sequence>
<dbReference type="Gene3D" id="3.30.565.10">
    <property type="entry name" value="Histidine kinase-like ATPase, C-terminal domain"/>
    <property type="match status" value="1"/>
</dbReference>
<organism evidence="4 5">
    <name type="scientific">Flagellimonas yonaguniensis</name>
    <dbReference type="NCBI Taxonomy" id="3031325"/>
    <lineage>
        <taxon>Bacteria</taxon>
        <taxon>Pseudomonadati</taxon>
        <taxon>Bacteroidota</taxon>
        <taxon>Flavobacteriia</taxon>
        <taxon>Flavobacteriales</taxon>
        <taxon>Flavobacteriaceae</taxon>
        <taxon>Flagellimonas</taxon>
    </lineage>
</organism>
<keyword evidence="1" id="KW-0812">Transmembrane</keyword>
<dbReference type="Proteomes" id="UP001221366">
    <property type="component" value="Unassembled WGS sequence"/>
</dbReference>
<feature type="transmembrane region" description="Helical" evidence="1">
    <location>
        <begin position="232"/>
        <end position="254"/>
    </location>
</feature>
<evidence type="ECO:0000259" key="3">
    <source>
        <dbReference type="Pfam" id="PF07695"/>
    </source>
</evidence>
<feature type="transmembrane region" description="Helical" evidence="1">
    <location>
        <begin position="201"/>
        <end position="220"/>
    </location>
</feature>
<dbReference type="RefSeq" id="WP_275616748.1">
    <property type="nucleotide sequence ID" value="NZ_JARFVB010000013.1"/>
</dbReference>
<comment type="caution">
    <text evidence="4">The sequence shown here is derived from an EMBL/GenBank/DDBJ whole genome shotgun (WGS) entry which is preliminary data.</text>
</comment>
<dbReference type="Pfam" id="PF07695">
    <property type="entry name" value="7TMR-DISM_7TM"/>
    <property type="match status" value="1"/>
</dbReference>
<dbReference type="InterPro" id="IPR050640">
    <property type="entry name" value="Bact_2-comp_sensor_kinase"/>
</dbReference>
<keyword evidence="4" id="KW-0808">Transferase</keyword>
<keyword evidence="1" id="KW-1133">Transmembrane helix</keyword>
<protein>
    <submittedName>
        <fullName evidence="4">Histidine kinase</fullName>
    </submittedName>
</protein>
<dbReference type="Pfam" id="PF06580">
    <property type="entry name" value="His_kinase"/>
    <property type="match status" value="1"/>
</dbReference>
<evidence type="ECO:0000313" key="4">
    <source>
        <dbReference type="EMBL" id="MDF0717598.1"/>
    </source>
</evidence>
<dbReference type="SUPFAM" id="SSF55874">
    <property type="entry name" value="ATPase domain of HSP90 chaperone/DNA topoisomerase II/histidine kinase"/>
    <property type="match status" value="1"/>
</dbReference>